<dbReference type="InterPro" id="IPR003010">
    <property type="entry name" value="C-N_Hydrolase"/>
</dbReference>
<comment type="caution">
    <text evidence="3">The sequence shown here is derived from an EMBL/GenBank/DDBJ whole genome shotgun (WGS) entry which is preliminary data.</text>
</comment>
<dbReference type="InterPro" id="IPR050345">
    <property type="entry name" value="Aliph_Amidase/BUP"/>
</dbReference>
<dbReference type="EMBL" id="JSVC01000007">
    <property type="protein sequence ID" value="KIC95275.1"/>
    <property type="molecule type" value="Genomic_DNA"/>
</dbReference>
<dbReference type="Pfam" id="PF00795">
    <property type="entry name" value="CN_hydrolase"/>
    <property type="match status" value="1"/>
</dbReference>
<dbReference type="GO" id="GO:0033388">
    <property type="term" value="P:putrescine biosynthetic process from arginine"/>
    <property type="evidence" value="ECO:0007669"/>
    <property type="project" value="TreeGrafter"/>
</dbReference>
<evidence type="ECO:0000313" key="3">
    <source>
        <dbReference type="EMBL" id="KIC95275.1"/>
    </source>
</evidence>
<feature type="domain" description="CN hydrolase" evidence="2">
    <location>
        <begin position="1"/>
        <end position="234"/>
    </location>
</feature>
<dbReference type="GO" id="GO:0050126">
    <property type="term" value="F:N-carbamoylputrescine amidase activity"/>
    <property type="evidence" value="ECO:0007669"/>
    <property type="project" value="TreeGrafter"/>
</dbReference>
<proteinExistence type="predicted"/>
<organism evidence="3 4">
    <name type="scientific">Flavihumibacter solisilvae</name>
    <dbReference type="NCBI Taxonomy" id="1349421"/>
    <lineage>
        <taxon>Bacteria</taxon>
        <taxon>Pseudomonadati</taxon>
        <taxon>Bacteroidota</taxon>
        <taxon>Chitinophagia</taxon>
        <taxon>Chitinophagales</taxon>
        <taxon>Chitinophagaceae</taxon>
        <taxon>Flavihumibacter</taxon>
    </lineage>
</organism>
<dbReference type="AlphaFoldDB" id="A0A0C1ILZ4"/>
<dbReference type="PANTHER" id="PTHR43674">
    <property type="entry name" value="NITRILASE C965.09-RELATED"/>
    <property type="match status" value="1"/>
</dbReference>
<name>A0A0C1ILZ4_9BACT</name>
<dbReference type="PANTHER" id="PTHR43674:SF2">
    <property type="entry name" value="BETA-UREIDOPROPIONASE"/>
    <property type="match status" value="1"/>
</dbReference>
<dbReference type="SUPFAM" id="SSF56317">
    <property type="entry name" value="Carbon-nitrogen hydrolase"/>
    <property type="match status" value="1"/>
</dbReference>
<reference evidence="3 4" key="1">
    <citation type="submission" date="2014-11" db="EMBL/GenBank/DDBJ databases">
        <title>Genome sequence of Flavihumibacter solisilvae 3-3.</title>
        <authorList>
            <person name="Zhou G."/>
            <person name="Li M."/>
            <person name="Wang G."/>
        </authorList>
    </citation>
    <scope>NUCLEOTIDE SEQUENCE [LARGE SCALE GENOMIC DNA]</scope>
    <source>
        <strain evidence="3 4">3-3</strain>
    </source>
</reference>
<dbReference type="RefSeq" id="WP_039138265.1">
    <property type="nucleotide sequence ID" value="NZ_JSVC01000007.1"/>
</dbReference>
<dbReference type="PROSITE" id="PS50263">
    <property type="entry name" value="CN_HYDROLASE"/>
    <property type="match status" value="1"/>
</dbReference>
<dbReference type="Gene3D" id="3.60.110.10">
    <property type="entry name" value="Carbon-nitrogen hydrolase"/>
    <property type="match status" value="1"/>
</dbReference>
<keyword evidence="4" id="KW-1185">Reference proteome</keyword>
<dbReference type="OrthoDB" id="9803818at2"/>
<gene>
    <name evidence="3" type="ORF">OI18_06555</name>
</gene>
<evidence type="ECO:0000313" key="4">
    <source>
        <dbReference type="Proteomes" id="UP000031408"/>
    </source>
</evidence>
<keyword evidence="1" id="KW-0378">Hydrolase</keyword>
<evidence type="ECO:0000256" key="1">
    <source>
        <dbReference type="ARBA" id="ARBA00022801"/>
    </source>
</evidence>
<accession>A0A0C1ILZ4</accession>
<dbReference type="STRING" id="1349421.OI18_06555"/>
<dbReference type="CDD" id="cd07197">
    <property type="entry name" value="nitrilase"/>
    <property type="match status" value="1"/>
</dbReference>
<sequence>MKIALIQSRPVKGNIESNIRDHVRLTRQAADSGAEFAVFPELSITGYEPTLAKDLAMQPGDPRLDIFQQLSDGESITIAVGVPTSGATGTQISLVVFQPGTDRQVYSKQHLHPDEFPFFVNGNDSLYLGDERGKIALAICYEISVPEHSFEANEAGAAIYIASVAKTESGTRNAFASLPVIAARYSMHVLMANCVGLCDGVICTGSSAAWNKDGQLVGKLDGVNEGILIFDTESQVVISSTNG</sequence>
<protein>
    <recommendedName>
        <fullName evidence="2">CN hydrolase domain-containing protein</fullName>
    </recommendedName>
</protein>
<dbReference type="Proteomes" id="UP000031408">
    <property type="component" value="Unassembled WGS sequence"/>
</dbReference>
<evidence type="ECO:0000259" key="2">
    <source>
        <dbReference type="PROSITE" id="PS50263"/>
    </source>
</evidence>
<dbReference type="InterPro" id="IPR036526">
    <property type="entry name" value="C-N_Hydrolase_sf"/>
</dbReference>